<dbReference type="AlphaFoldDB" id="A0A9J2PKB1"/>
<accession>A0A9J2PKB1</accession>
<reference evidence="3" key="1">
    <citation type="submission" date="2023-03" db="UniProtKB">
        <authorList>
            <consortium name="WormBaseParasite"/>
        </authorList>
    </citation>
    <scope>IDENTIFICATION</scope>
</reference>
<dbReference type="Proteomes" id="UP000036681">
    <property type="component" value="Unplaced"/>
</dbReference>
<proteinExistence type="predicted"/>
<keyword evidence="2" id="KW-1185">Reference proteome</keyword>
<evidence type="ECO:0000313" key="2">
    <source>
        <dbReference type="Proteomes" id="UP000036681"/>
    </source>
</evidence>
<dbReference type="WBParaSite" id="ALUE_0001037201-mRNA-1">
    <property type="protein sequence ID" value="ALUE_0001037201-mRNA-1"/>
    <property type="gene ID" value="ALUE_0001037201"/>
</dbReference>
<feature type="region of interest" description="Disordered" evidence="1">
    <location>
        <begin position="1"/>
        <end position="28"/>
    </location>
</feature>
<evidence type="ECO:0000313" key="3">
    <source>
        <dbReference type="WBParaSite" id="ALUE_0001037201-mRNA-1"/>
    </source>
</evidence>
<evidence type="ECO:0000256" key="1">
    <source>
        <dbReference type="SAM" id="MobiDB-lite"/>
    </source>
</evidence>
<protein>
    <submittedName>
        <fullName evidence="3">Uncharacterized protein</fullName>
    </submittedName>
</protein>
<name>A0A9J2PKB1_ASCLU</name>
<organism evidence="2 3">
    <name type="scientific">Ascaris lumbricoides</name>
    <name type="common">Giant roundworm</name>
    <dbReference type="NCBI Taxonomy" id="6252"/>
    <lineage>
        <taxon>Eukaryota</taxon>
        <taxon>Metazoa</taxon>
        <taxon>Ecdysozoa</taxon>
        <taxon>Nematoda</taxon>
        <taxon>Chromadorea</taxon>
        <taxon>Rhabditida</taxon>
        <taxon>Spirurina</taxon>
        <taxon>Ascaridomorpha</taxon>
        <taxon>Ascaridoidea</taxon>
        <taxon>Ascarididae</taxon>
        <taxon>Ascaris</taxon>
    </lineage>
</organism>
<feature type="compositionally biased region" description="Basic and acidic residues" evidence="1">
    <location>
        <begin position="1"/>
        <end position="26"/>
    </location>
</feature>
<sequence length="134" mass="15137">MCEYVRKDEDHMQETDDASHEDEPRNKFRSRLSLSNPELTNLQLKAMFPEPLVGMLDTQLKQAVSNAQSAQLICRLSTTCDAKACQTREKRQPGIAWRAARLRGVDGLEIFAITHTELNVESAQVAWMFATALT</sequence>